<keyword evidence="2" id="KW-0812">Transmembrane</keyword>
<feature type="transmembrane region" description="Helical" evidence="2">
    <location>
        <begin position="68"/>
        <end position="88"/>
    </location>
</feature>
<evidence type="ECO:0000313" key="4">
    <source>
        <dbReference type="Proteomes" id="UP001205843"/>
    </source>
</evidence>
<evidence type="ECO:0000256" key="2">
    <source>
        <dbReference type="SAM" id="Phobius"/>
    </source>
</evidence>
<protein>
    <submittedName>
        <fullName evidence="3">UPF0716 protein FxsA</fullName>
    </submittedName>
</protein>
<dbReference type="AlphaFoldDB" id="A0AAE3G4V9"/>
<dbReference type="EMBL" id="JALJXV010000006">
    <property type="protein sequence ID" value="MCP1675407.1"/>
    <property type="molecule type" value="Genomic_DNA"/>
</dbReference>
<sequence>MALIIFLLLLFTPLIEIFILIEIGSVIGAVPTIGLCILTALLGAALLRHQGIRTLQRARTNLDRGTVPALEMLEGVALAVGGLLLMTPGFFTDAIGFACLIPFTRRLLVGMVLKRVHVVYGPIEGSTRRHPPTGKGGAGGEPRVIEGEYQRRDDSDGPIDRQ</sequence>
<reference evidence="3" key="1">
    <citation type="submission" date="2022-03" db="EMBL/GenBank/DDBJ databases">
        <title>Genomic Encyclopedia of Type Strains, Phase III (KMG-III): the genomes of soil and plant-associated and newly described type strains.</title>
        <authorList>
            <person name="Whitman W."/>
        </authorList>
    </citation>
    <scope>NUCLEOTIDE SEQUENCE</scope>
    <source>
        <strain evidence="3">ANL 6-2</strain>
    </source>
</reference>
<accession>A0AAE3G4V9</accession>
<keyword evidence="2" id="KW-0472">Membrane</keyword>
<feature type="region of interest" description="Disordered" evidence="1">
    <location>
        <begin position="124"/>
        <end position="162"/>
    </location>
</feature>
<evidence type="ECO:0000256" key="1">
    <source>
        <dbReference type="SAM" id="MobiDB-lite"/>
    </source>
</evidence>
<dbReference type="GO" id="GO:0016020">
    <property type="term" value="C:membrane"/>
    <property type="evidence" value="ECO:0007669"/>
    <property type="project" value="InterPro"/>
</dbReference>
<keyword evidence="4" id="KW-1185">Reference proteome</keyword>
<dbReference type="Pfam" id="PF04186">
    <property type="entry name" value="FxsA"/>
    <property type="match status" value="1"/>
</dbReference>
<dbReference type="NCBIfam" id="NF008528">
    <property type="entry name" value="PRK11463.1-2"/>
    <property type="match status" value="1"/>
</dbReference>
<keyword evidence="2" id="KW-1133">Transmembrane helix</keyword>
<dbReference type="PANTHER" id="PTHR35335:SF1">
    <property type="entry name" value="UPF0716 PROTEIN FXSA"/>
    <property type="match status" value="1"/>
</dbReference>
<name>A0AAE3G4V9_9GAMM</name>
<dbReference type="RefSeq" id="WP_253478839.1">
    <property type="nucleotide sequence ID" value="NZ_JALJXV010000006.1"/>
</dbReference>
<organism evidence="3 4">
    <name type="scientific">Natronocella acetinitrilica</name>
    <dbReference type="NCBI Taxonomy" id="414046"/>
    <lineage>
        <taxon>Bacteria</taxon>
        <taxon>Pseudomonadati</taxon>
        <taxon>Pseudomonadota</taxon>
        <taxon>Gammaproteobacteria</taxon>
        <taxon>Chromatiales</taxon>
        <taxon>Ectothiorhodospiraceae</taxon>
        <taxon>Natronocella</taxon>
    </lineage>
</organism>
<proteinExistence type="predicted"/>
<comment type="caution">
    <text evidence="3">The sequence shown here is derived from an EMBL/GenBank/DDBJ whole genome shotgun (WGS) entry which is preliminary data.</text>
</comment>
<dbReference type="Proteomes" id="UP001205843">
    <property type="component" value="Unassembled WGS sequence"/>
</dbReference>
<dbReference type="InterPro" id="IPR007313">
    <property type="entry name" value="FxsA"/>
</dbReference>
<feature type="transmembrane region" description="Helical" evidence="2">
    <location>
        <begin position="27"/>
        <end position="47"/>
    </location>
</feature>
<gene>
    <name evidence="3" type="ORF">J2T57_002557</name>
</gene>
<dbReference type="PANTHER" id="PTHR35335">
    <property type="entry name" value="UPF0716 PROTEIN FXSA"/>
    <property type="match status" value="1"/>
</dbReference>
<evidence type="ECO:0000313" key="3">
    <source>
        <dbReference type="EMBL" id="MCP1675407.1"/>
    </source>
</evidence>
<feature type="compositionally biased region" description="Basic and acidic residues" evidence="1">
    <location>
        <begin position="143"/>
        <end position="162"/>
    </location>
</feature>